<dbReference type="Proteomes" id="UP000030751">
    <property type="component" value="Unassembled WGS sequence"/>
</dbReference>
<protein>
    <submittedName>
        <fullName evidence="1">Uncharacterized protein</fullName>
    </submittedName>
</protein>
<reference evidence="1" key="1">
    <citation type="submission" date="2011-10" db="EMBL/GenBank/DDBJ databases">
        <title>The Genome Sequence of Fusarium oxysporum HDV247.</title>
        <authorList>
            <consortium name="The Broad Institute Genome Sequencing Platform"/>
            <person name="Ma L.-J."/>
            <person name="Gale L.R."/>
            <person name="Schwartz D.C."/>
            <person name="Zhou S."/>
            <person name="Corby-Kistler H."/>
            <person name="Young S.K."/>
            <person name="Zeng Q."/>
            <person name="Gargeya S."/>
            <person name="Fitzgerald M."/>
            <person name="Haas B."/>
            <person name="Abouelleil A."/>
            <person name="Alvarado L."/>
            <person name="Arachchi H.M."/>
            <person name="Berlin A."/>
            <person name="Brown A."/>
            <person name="Chapman S.B."/>
            <person name="Chen Z."/>
            <person name="Dunbar C."/>
            <person name="Freedman E."/>
            <person name="Gearin G."/>
            <person name="Goldberg J."/>
            <person name="Griggs A."/>
            <person name="Gujja S."/>
            <person name="Heiman D."/>
            <person name="Howarth C."/>
            <person name="Larson L."/>
            <person name="Lui A."/>
            <person name="MacDonald P.J.P."/>
            <person name="Montmayeur A."/>
            <person name="Murphy C."/>
            <person name="Neiman D."/>
            <person name="Pearson M."/>
            <person name="Priest M."/>
            <person name="Roberts A."/>
            <person name="Saif S."/>
            <person name="Shea T."/>
            <person name="Shenoy N."/>
            <person name="Sisk P."/>
            <person name="Stolte C."/>
            <person name="Sykes S."/>
            <person name="Wortman J."/>
            <person name="Nusbaum C."/>
            <person name="Birren B."/>
        </authorList>
    </citation>
    <scope>NUCLEOTIDE SEQUENCE [LARGE SCALE GENOMIC DNA]</scope>
    <source>
        <strain evidence="1">HDV247</strain>
    </source>
</reference>
<sequence length="61" mass="7282">MSFHFDSALRYQSTMSTQASASKTPPEDTRMMPEWQISRRAMDYLLWEIRKLKDLRCIVRA</sequence>
<reference evidence="1" key="2">
    <citation type="submission" date="2012-05" db="EMBL/GenBank/DDBJ databases">
        <title>Annotation of the Genome Sequence of Fusarium oxysporum HDV247.</title>
        <authorList>
            <consortium name="The Broad Institute Genomics Platform"/>
            <person name="Ma L.-J."/>
            <person name="Corby-Kistler H."/>
            <person name="Broz K."/>
            <person name="Gale L.R."/>
            <person name="Jonkers W."/>
            <person name="O'Donnell K."/>
            <person name="Ploetz R."/>
            <person name="Steinberg C."/>
            <person name="Schwartz D.C."/>
            <person name="VanEtten H."/>
            <person name="Zhou S."/>
            <person name="Young S.K."/>
            <person name="Zeng Q."/>
            <person name="Gargeya S."/>
            <person name="Fitzgerald M."/>
            <person name="Abouelleil A."/>
            <person name="Alvarado L."/>
            <person name="Chapman S.B."/>
            <person name="Gainer-Dewar J."/>
            <person name="Goldberg J."/>
            <person name="Griggs A."/>
            <person name="Gujja S."/>
            <person name="Hansen M."/>
            <person name="Howarth C."/>
            <person name="Imamovic A."/>
            <person name="Ireland A."/>
            <person name="Larimer J."/>
            <person name="McCowan C."/>
            <person name="Murphy C."/>
            <person name="Pearson M."/>
            <person name="Poon T.W."/>
            <person name="Priest M."/>
            <person name="Roberts A."/>
            <person name="Saif S."/>
            <person name="Shea T."/>
            <person name="Sykes S."/>
            <person name="Wortman J."/>
            <person name="Nusbaum C."/>
            <person name="Birren B."/>
        </authorList>
    </citation>
    <scope>NUCLEOTIDE SEQUENCE</scope>
    <source>
        <strain evidence="1">HDV247</strain>
    </source>
</reference>
<name>W9PW24_FUSOX</name>
<dbReference type="AlphaFoldDB" id="W9PW24"/>
<accession>W9PW24</accession>
<evidence type="ECO:0000313" key="1">
    <source>
        <dbReference type="EMBL" id="EXA46487.1"/>
    </source>
</evidence>
<organism evidence="1">
    <name type="scientific">Fusarium oxysporum f. sp. pisi HDV247</name>
    <dbReference type="NCBI Taxonomy" id="1080344"/>
    <lineage>
        <taxon>Eukaryota</taxon>
        <taxon>Fungi</taxon>
        <taxon>Dikarya</taxon>
        <taxon>Ascomycota</taxon>
        <taxon>Pezizomycotina</taxon>
        <taxon>Sordariomycetes</taxon>
        <taxon>Hypocreomycetidae</taxon>
        <taxon>Hypocreales</taxon>
        <taxon>Nectriaceae</taxon>
        <taxon>Fusarium</taxon>
        <taxon>Fusarium oxysporum species complex</taxon>
    </lineage>
</organism>
<proteinExistence type="predicted"/>
<dbReference type="EMBL" id="JH650970">
    <property type="protein sequence ID" value="EXA46487.1"/>
    <property type="molecule type" value="Genomic_DNA"/>
</dbReference>
<gene>
    <name evidence="1" type="ORF">FOVG_03857</name>
</gene>
<dbReference type="HOGENOM" id="CLU_2922688_0_0_1"/>